<dbReference type="Gene3D" id="2.60.120.430">
    <property type="entry name" value="Galactose-binding lectin"/>
    <property type="match status" value="1"/>
</dbReference>
<accession>A0A4Y9T399</accession>
<evidence type="ECO:0000313" key="6">
    <source>
        <dbReference type="EMBL" id="TFW33701.1"/>
    </source>
</evidence>
<evidence type="ECO:0000256" key="4">
    <source>
        <dbReference type="SAM" id="SignalP"/>
    </source>
</evidence>
<feature type="compositionally biased region" description="Basic and acidic residues" evidence="3">
    <location>
        <begin position="415"/>
        <end position="426"/>
    </location>
</feature>
<keyword evidence="7" id="KW-1185">Reference proteome</keyword>
<dbReference type="PANTHER" id="PTHR43695">
    <property type="entry name" value="PUTATIVE (AFU_ORTHOLOGUE AFUA_2G17250)-RELATED"/>
    <property type="match status" value="1"/>
</dbReference>
<proteinExistence type="inferred from homology"/>
<dbReference type="Proteomes" id="UP000297258">
    <property type="component" value="Unassembled WGS sequence"/>
</dbReference>
<feature type="region of interest" description="Disordered" evidence="3">
    <location>
        <begin position="401"/>
        <end position="426"/>
    </location>
</feature>
<dbReference type="GO" id="GO:0016788">
    <property type="term" value="F:hydrolase activity, acting on ester bonds"/>
    <property type="evidence" value="ECO:0007669"/>
    <property type="project" value="UniProtKB-ARBA"/>
</dbReference>
<feature type="signal peptide" evidence="4">
    <location>
        <begin position="1"/>
        <end position="21"/>
    </location>
</feature>
<dbReference type="RefSeq" id="WP_135188800.1">
    <property type="nucleotide sequence ID" value="NZ_SPUM01000037.1"/>
</dbReference>
<dbReference type="SUPFAM" id="SSF52266">
    <property type="entry name" value="SGNH hydrolase"/>
    <property type="match status" value="1"/>
</dbReference>
<dbReference type="AlphaFoldDB" id="A0A4Y9T399"/>
<feature type="chain" id="PRO_5021486922" evidence="4">
    <location>
        <begin position="22"/>
        <end position="426"/>
    </location>
</feature>
<dbReference type="EMBL" id="SPUM01000037">
    <property type="protein sequence ID" value="TFW33701.1"/>
    <property type="molecule type" value="Genomic_DNA"/>
</dbReference>
<keyword evidence="4" id="KW-0732">Signal</keyword>
<evidence type="ECO:0000259" key="5">
    <source>
        <dbReference type="Pfam" id="PF13472"/>
    </source>
</evidence>
<dbReference type="InterPro" id="IPR036514">
    <property type="entry name" value="SGNH_hydro_sf"/>
</dbReference>
<name>A0A4Y9T399_9BURK</name>
<dbReference type="Gene3D" id="3.40.50.1110">
    <property type="entry name" value="SGNH hydrolase"/>
    <property type="match status" value="1"/>
</dbReference>
<reference evidence="6 7" key="1">
    <citation type="submission" date="2019-03" db="EMBL/GenBank/DDBJ databases">
        <title>Draft genome of Massilia hortus sp. nov., a novel bacterial species of the Oxalobacteraceae family.</title>
        <authorList>
            <person name="Peta V."/>
            <person name="Raths R."/>
            <person name="Bucking H."/>
        </authorList>
    </citation>
    <scope>NUCLEOTIDE SEQUENCE [LARGE SCALE GENOMIC DNA]</scope>
    <source>
        <strain evidence="6 7">ONC3</strain>
    </source>
</reference>
<dbReference type="Pfam" id="PF13472">
    <property type="entry name" value="Lipase_GDSL_2"/>
    <property type="match status" value="1"/>
</dbReference>
<feature type="domain" description="SGNH hydrolase-type esterase" evidence="5">
    <location>
        <begin position="183"/>
        <end position="337"/>
    </location>
</feature>
<dbReference type="SUPFAM" id="SSF49785">
    <property type="entry name" value="Galactose-binding domain-like"/>
    <property type="match status" value="1"/>
</dbReference>
<organism evidence="6 7">
    <name type="scientific">Massilia horti</name>
    <dbReference type="NCBI Taxonomy" id="2562153"/>
    <lineage>
        <taxon>Bacteria</taxon>
        <taxon>Pseudomonadati</taxon>
        <taxon>Pseudomonadota</taxon>
        <taxon>Betaproteobacteria</taxon>
        <taxon>Burkholderiales</taxon>
        <taxon>Oxalobacteraceae</taxon>
        <taxon>Telluria group</taxon>
        <taxon>Massilia</taxon>
    </lineage>
</organism>
<sequence>MKAPYRLALCATLLAATQVNAAESYKFAFGAKAPAGYTAVAPSATYSQARGYGFEPGTQPDSGKPYYFSVDLPEGNYNVTVTLGEDKAPATTTVKAELRRLMLENVKTAPGETVTRTFTVNIRTPQIAAVDNIAAGQVRLKEPRETVQEAWAWDRRLTLEFNGDHPAVRTVDITPASGPTLFLIGDSTVCDQPGEPFNSWGQMLTRFFKPGIAVANHGESGETYRDSIARRRLDKIVSVLKPGDTVLMQFGHNDQKQIKAGNGGPFTTYKAEIKTHVDAIRARGGLPVIVSSMERRAFDAEGHVIPSLIEYATAARQSAQELGVPFIDLNAMSKTLYEALGPEQSKLAFAHPPQRQLDNTHHNSYGSYELAKAVVTGLRQAKLPVADYVVDGFSFDPAHPDPVASFSVPPSPNITRERPLGDEANK</sequence>
<protein>
    <submittedName>
        <fullName evidence="6">Rhamnogalacturonan acetylesterase</fullName>
    </submittedName>
</protein>
<dbReference type="InterPro" id="IPR008979">
    <property type="entry name" value="Galactose-bd-like_sf"/>
</dbReference>
<evidence type="ECO:0000313" key="7">
    <source>
        <dbReference type="Proteomes" id="UP000297258"/>
    </source>
</evidence>
<keyword evidence="2" id="KW-0378">Hydrolase</keyword>
<dbReference type="CDD" id="cd01821">
    <property type="entry name" value="Rhamnogalacturan_acetylesterase_like"/>
    <property type="match status" value="1"/>
</dbReference>
<comment type="similarity">
    <text evidence="1">Belongs to the 'GDSL' lipolytic enzyme family.</text>
</comment>
<evidence type="ECO:0000256" key="2">
    <source>
        <dbReference type="ARBA" id="ARBA00022801"/>
    </source>
</evidence>
<dbReference type="InterPro" id="IPR037459">
    <property type="entry name" value="RhgT-like"/>
</dbReference>
<evidence type="ECO:0000256" key="1">
    <source>
        <dbReference type="ARBA" id="ARBA00008668"/>
    </source>
</evidence>
<dbReference type="PANTHER" id="PTHR43695:SF1">
    <property type="entry name" value="RHAMNOGALACTURONAN ACETYLESTERASE"/>
    <property type="match status" value="1"/>
</dbReference>
<dbReference type="OrthoDB" id="191551at2"/>
<evidence type="ECO:0000256" key="3">
    <source>
        <dbReference type="SAM" id="MobiDB-lite"/>
    </source>
</evidence>
<dbReference type="InterPro" id="IPR013830">
    <property type="entry name" value="SGNH_hydro"/>
</dbReference>
<comment type="caution">
    <text evidence="6">The sequence shown here is derived from an EMBL/GenBank/DDBJ whole genome shotgun (WGS) entry which is preliminary data.</text>
</comment>
<gene>
    <name evidence="6" type="ORF">E4O92_05755</name>
</gene>